<keyword evidence="2" id="KW-1185">Reference proteome</keyword>
<dbReference type="EMBL" id="JAOTPV010000002">
    <property type="protein sequence ID" value="KAJ4487587.1"/>
    <property type="molecule type" value="Genomic_DNA"/>
</dbReference>
<evidence type="ECO:0000313" key="2">
    <source>
        <dbReference type="Proteomes" id="UP001150266"/>
    </source>
</evidence>
<evidence type="ECO:0000313" key="1">
    <source>
        <dbReference type="EMBL" id="KAJ4487587.1"/>
    </source>
</evidence>
<reference evidence="1" key="1">
    <citation type="submission" date="2022-08" db="EMBL/GenBank/DDBJ databases">
        <title>A Global Phylogenomic Analysis of the Shiitake Genus Lentinula.</title>
        <authorList>
            <consortium name="DOE Joint Genome Institute"/>
            <person name="Sierra-Patev S."/>
            <person name="Min B."/>
            <person name="Naranjo-Ortiz M."/>
            <person name="Looney B."/>
            <person name="Konkel Z."/>
            <person name="Slot J.C."/>
            <person name="Sakamoto Y."/>
            <person name="Steenwyk J.L."/>
            <person name="Rokas A."/>
            <person name="Carro J."/>
            <person name="Camarero S."/>
            <person name="Ferreira P."/>
            <person name="Molpeceres G."/>
            <person name="Ruiz-Duenas F.J."/>
            <person name="Serrano A."/>
            <person name="Henrissat B."/>
            <person name="Drula E."/>
            <person name="Hughes K.W."/>
            <person name="Mata J.L."/>
            <person name="Ishikawa N.K."/>
            <person name="Vargas-Isla R."/>
            <person name="Ushijima S."/>
            <person name="Smith C.A."/>
            <person name="Ahrendt S."/>
            <person name="Andreopoulos W."/>
            <person name="He G."/>
            <person name="Labutti K."/>
            <person name="Lipzen A."/>
            <person name="Ng V."/>
            <person name="Riley R."/>
            <person name="Sandor L."/>
            <person name="Barry K."/>
            <person name="Martinez A.T."/>
            <person name="Xiao Y."/>
            <person name="Gibbons J.G."/>
            <person name="Terashima K."/>
            <person name="Grigoriev I.V."/>
            <person name="Hibbett D.S."/>
        </authorList>
    </citation>
    <scope>NUCLEOTIDE SEQUENCE</scope>
    <source>
        <strain evidence="1">JLM2183</strain>
    </source>
</reference>
<accession>A0A9W9ARN3</accession>
<protein>
    <submittedName>
        <fullName evidence="1">Uncharacterized protein</fullName>
    </submittedName>
</protein>
<proteinExistence type="predicted"/>
<sequence>MRESGEIEFVGGSMNEYKLRMIVAVRLSRLDQKKLIESLRSQEEIRMKSWKLNGPNALATLFLQTSIDLERVEGHAPPRQQSVFCRDIFLFQDPTSPYSVFQDDILSTMKEETSGSSGTFTADLGQRQTHERKCVLVELEVTSIATETFCEIDAQSYTD</sequence>
<comment type="caution">
    <text evidence="1">The sequence shown here is derived from an EMBL/GenBank/DDBJ whole genome shotgun (WGS) entry which is preliminary data.</text>
</comment>
<dbReference type="Proteomes" id="UP001150266">
    <property type="component" value="Unassembled WGS sequence"/>
</dbReference>
<organism evidence="1 2">
    <name type="scientific">Lentinula aciculospora</name>
    <dbReference type="NCBI Taxonomy" id="153920"/>
    <lineage>
        <taxon>Eukaryota</taxon>
        <taxon>Fungi</taxon>
        <taxon>Dikarya</taxon>
        <taxon>Basidiomycota</taxon>
        <taxon>Agaricomycotina</taxon>
        <taxon>Agaricomycetes</taxon>
        <taxon>Agaricomycetidae</taxon>
        <taxon>Agaricales</taxon>
        <taxon>Marasmiineae</taxon>
        <taxon>Omphalotaceae</taxon>
        <taxon>Lentinula</taxon>
    </lineage>
</organism>
<gene>
    <name evidence="1" type="ORF">J3R30DRAFT_3400306</name>
</gene>
<name>A0A9W9ARN3_9AGAR</name>
<dbReference type="AlphaFoldDB" id="A0A9W9ARN3"/>